<accession>A0AA90ZUF1</accession>
<reference evidence="2" key="2">
    <citation type="submission" date="2022-11" db="EMBL/GenBank/DDBJ databases">
        <title>Genomic repertoires linked with pathogenic potency of arthritogenic Prevotella copri isolated from the gut of rheumatoid arthritis patients.</title>
        <authorList>
            <person name="Nii T."/>
            <person name="Maeda Y."/>
            <person name="Motooka D."/>
            <person name="Naito M."/>
            <person name="Matsumoto Y."/>
            <person name="Ogawa T."/>
            <person name="Oguro-Igashira E."/>
            <person name="Kishikawa T."/>
            <person name="Yamashita M."/>
            <person name="Koizumi S."/>
            <person name="Kurakawa T."/>
            <person name="Okumura R."/>
            <person name="Kayama H."/>
            <person name="Murakami M."/>
            <person name="Sakaguchi T."/>
            <person name="Das B."/>
            <person name="Nakamura S."/>
            <person name="Okada Y."/>
            <person name="Kumanogoh A."/>
            <person name="Takeda K."/>
        </authorList>
    </citation>
    <scope>NUCLEOTIDE SEQUENCE</scope>
    <source>
        <strain evidence="2">N016-13</strain>
    </source>
</reference>
<dbReference type="EMBL" id="VZCC01000043">
    <property type="protein sequence ID" value="MQN83762.1"/>
    <property type="molecule type" value="Genomic_DNA"/>
</dbReference>
<evidence type="ECO:0000313" key="4">
    <source>
        <dbReference type="Proteomes" id="UP000421408"/>
    </source>
</evidence>
<evidence type="ECO:0008006" key="5">
    <source>
        <dbReference type="Google" id="ProtNLM"/>
    </source>
</evidence>
<sequence>MYSDKDFQTFWFRYKTEGEPHGISINSFCINQGVPYKQFYAWFKKHAKDTVIPVEIEGAPTDEETDDVEVPPQPASKPKAKKSKGGILITIQTTDGLFVKKGGLDYAGMKDLVSRLEGLC</sequence>
<comment type="caution">
    <text evidence="3">The sequence shown here is derived from an EMBL/GenBank/DDBJ whole genome shotgun (WGS) entry which is preliminary data.</text>
</comment>
<dbReference type="AlphaFoldDB" id="A0AA90ZUF1"/>
<protein>
    <recommendedName>
        <fullName evidence="5">Transposase</fullName>
    </recommendedName>
</protein>
<reference evidence="4" key="1">
    <citation type="submission" date="2019-09" db="EMBL/GenBank/DDBJ databases">
        <title>Distinct polysaccharide growth profiles of human intestinal Prevotella copri isolates.</title>
        <authorList>
            <person name="Fehlner-Peach H."/>
            <person name="Magnabosco C."/>
            <person name="Raghavan V."/>
            <person name="Scher J.U."/>
            <person name="Tett A."/>
            <person name="Cox L.M."/>
            <person name="Gottsegen C."/>
            <person name="Watters A."/>
            <person name="Wiltshire- Gordon J.D."/>
            <person name="Segata N."/>
            <person name="Bonneau R."/>
            <person name="Littman D.R."/>
        </authorList>
    </citation>
    <scope>NUCLEOTIDE SEQUENCE [LARGE SCALE GENOMIC DNA]</scope>
    <source>
        <strain evidence="4">iAA108</strain>
    </source>
</reference>
<dbReference type="NCBIfam" id="NF047593">
    <property type="entry name" value="IS66_ISAeme5_TnpA"/>
    <property type="match status" value="1"/>
</dbReference>
<name>A0AA90ZUF1_9BACT</name>
<evidence type="ECO:0000313" key="2">
    <source>
        <dbReference type="EMBL" id="MCW4094976.1"/>
    </source>
</evidence>
<feature type="compositionally biased region" description="Acidic residues" evidence="1">
    <location>
        <begin position="60"/>
        <end position="69"/>
    </location>
</feature>
<evidence type="ECO:0000313" key="3">
    <source>
        <dbReference type="EMBL" id="MQN83762.1"/>
    </source>
</evidence>
<dbReference type="EMBL" id="JAPDUS010000061">
    <property type="protein sequence ID" value="MCW4094976.1"/>
    <property type="molecule type" value="Genomic_DNA"/>
</dbReference>
<proteinExistence type="predicted"/>
<reference evidence="3" key="3">
    <citation type="submission" date="2022-12" db="EMBL/GenBank/DDBJ databases">
        <title>Distinct polysaccharide growth profiles of human intestinal Prevotella copri isolates.</title>
        <authorList>
            <person name="Fehlner-Peach H."/>
            <person name="Magnabosco C."/>
            <person name="Raghavan V."/>
            <person name="Scher J.U."/>
            <person name="Tett A."/>
            <person name="Cox L.M."/>
            <person name="Gottsegen C."/>
            <person name="Watters A."/>
            <person name="Wiltshire- Gordon J.D."/>
            <person name="Segata N."/>
            <person name="Bonneau R."/>
            <person name="Littman D.R."/>
        </authorList>
    </citation>
    <scope>NUCLEOTIDE SEQUENCE</scope>
    <source>
        <strain evidence="3">IAA108</strain>
    </source>
</reference>
<organism evidence="3 4">
    <name type="scientific">Segatella copri</name>
    <dbReference type="NCBI Taxonomy" id="165179"/>
    <lineage>
        <taxon>Bacteria</taxon>
        <taxon>Pseudomonadati</taxon>
        <taxon>Bacteroidota</taxon>
        <taxon>Bacteroidia</taxon>
        <taxon>Bacteroidales</taxon>
        <taxon>Prevotellaceae</taxon>
        <taxon>Segatella</taxon>
    </lineage>
</organism>
<feature type="region of interest" description="Disordered" evidence="1">
    <location>
        <begin position="56"/>
        <end position="83"/>
    </location>
</feature>
<dbReference type="Proteomes" id="UP001209074">
    <property type="component" value="Unassembled WGS sequence"/>
</dbReference>
<dbReference type="RefSeq" id="WP_144155227.1">
    <property type="nucleotide sequence ID" value="NZ_CP146518.1"/>
</dbReference>
<dbReference type="Proteomes" id="UP000421408">
    <property type="component" value="Unassembled WGS sequence"/>
</dbReference>
<evidence type="ECO:0000256" key="1">
    <source>
        <dbReference type="SAM" id="MobiDB-lite"/>
    </source>
</evidence>
<gene>
    <name evidence="3" type="ORF">F7D74_07180</name>
    <name evidence="2" type="ORF">ONT05_15780</name>
</gene>